<name>A0A0V8ECT6_LACLL</name>
<proteinExistence type="predicted"/>
<dbReference type="AlphaFoldDB" id="A0A0V8ECT6"/>
<evidence type="ECO:0000313" key="2">
    <source>
        <dbReference type="Proteomes" id="UP000053719"/>
    </source>
</evidence>
<evidence type="ECO:0000313" key="1">
    <source>
        <dbReference type="EMBL" id="KSU23480.1"/>
    </source>
</evidence>
<dbReference type="InterPro" id="IPR042229">
    <property type="entry name" value="Listeria/Bacterioides_rpt_sf"/>
</dbReference>
<gene>
    <name evidence="1" type="ORF">M20_0103</name>
</gene>
<protein>
    <submittedName>
        <fullName evidence="1">Uncharacterized protein</fullName>
    </submittedName>
</protein>
<dbReference type="Proteomes" id="UP000053719">
    <property type="component" value="Unassembled WGS sequence"/>
</dbReference>
<reference evidence="2" key="1">
    <citation type="submission" date="2015-10" db="EMBL/GenBank/DDBJ databases">
        <title>Draft Genome Sequences of 11 Lactococcus lactis subspecies cremoris strains.</title>
        <authorList>
            <person name="Wels M."/>
            <person name="Backus L."/>
            <person name="Boekhorst J."/>
            <person name="Dijkstra A."/>
            <person name="Beerthuizen M."/>
            <person name="Kelly W."/>
            <person name="Siezen R."/>
            <person name="Bachmann H."/>
            <person name="Van Hijum S."/>
        </authorList>
    </citation>
    <scope>NUCLEOTIDE SEQUENCE [LARGE SCALE GENOMIC DNA]</scope>
    <source>
        <strain evidence="2">M20</strain>
    </source>
</reference>
<dbReference type="Gene3D" id="2.60.40.4270">
    <property type="entry name" value="Listeria-Bacteroides repeat domain"/>
    <property type="match status" value="2"/>
</dbReference>
<accession>A0A0V8ECT6</accession>
<comment type="caution">
    <text evidence="1">The sequence shown here is derived from an EMBL/GenBank/DDBJ whole genome shotgun (WGS) entry which is preliminary data.</text>
</comment>
<dbReference type="EMBL" id="LKLU01000002">
    <property type="protein sequence ID" value="KSU23480.1"/>
    <property type="molecule type" value="Genomic_DNA"/>
</dbReference>
<dbReference type="PATRIC" id="fig|1360.114.peg.2087"/>
<organism evidence="1 2">
    <name type="scientific">Lactococcus lactis subsp. lactis</name>
    <name type="common">Streptococcus lactis</name>
    <dbReference type="NCBI Taxonomy" id="1360"/>
    <lineage>
        <taxon>Bacteria</taxon>
        <taxon>Bacillati</taxon>
        <taxon>Bacillota</taxon>
        <taxon>Bacilli</taxon>
        <taxon>Lactobacillales</taxon>
        <taxon>Streptococcaceae</taxon>
        <taxon>Lactococcus</taxon>
    </lineage>
</organism>
<sequence>MIFYAKWKKHKTIPENSYQISFNGNGNTAGLVPDSQYIIKGSRGVLPGNNTLENKQFKDNNASTGTIQTNDYIFIGWSKNKDAKAGDADVFSQGASITPTSDEVYYAIWDLKVKDVTLTYDGNGNTGGTPISSVTKQRYTEITINPSNQGSNLTKSVVESGNVVQYVFAGWNTQADGKGTDYYSGAIFCYFSLPCIFSFKIKSII</sequence>